<dbReference type="EMBL" id="JABAFV010000002">
    <property type="protein sequence ID" value="NME48961.1"/>
    <property type="molecule type" value="Genomic_DNA"/>
</dbReference>
<organism evidence="2 3">
    <name type="scientific">Enterococcus cecorum</name>
    <dbReference type="NCBI Taxonomy" id="44008"/>
    <lineage>
        <taxon>Bacteria</taxon>
        <taxon>Bacillati</taxon>
        <taxon>Bacillota</taxon>
        <taxon>Bacilli</taxon>
        <taxon>Lactobacillales</taxon>
        <taxon>Enterococcaceae</taxon>
        <taxon>Enterococcus</taxon>
    </lineage>
</organism>
<dbReference type="AlphaFoldDB" id="A0A7X9RKU8"/>
<evidence type="ECO:0008006" key="4">
    <source>
        <dbReference type="Google" id="ProtNLM"/>
    </source>
</evidence>
<feature type="coiled-coil region" evidence="1">
    <location>
        <begin position="295"/>
        <end position="399"/>
    </location>
</feature>
<accession>A0A7X9RKU8</accession>
<dbReference type="Proteomes" id="UP000588071">
    <property type="component" value="Unassembled WGS sequence"/>
</dbReference>
<proteinExistence type="predicted"/>
<name>A0A7X9RKU8_9ENTE</name>
<gene>
    <name evidence="2" type="ORF">HF857_01585</name>
</gene>
<evidence type="ECO:0000256" key="1">
    <source>
        <dbReference type="SAM" id="Coils"/>
    </source>
</evidence>
<keyword evidence="1" id="KW-0175">Coiled coil</keyword>
<dbReference type="RefSeq" id="WP_168930144.1">
    <property type="nucleotide sequence ID" value="NZ_JABAFV010000002.1"/>
</dbReference>
<comment type="caution">
    <text evidence="2">The sequence shown here is derived from an EMBL/GenBank/DDBJ whole genome shotgun (WGS) entry which is preliminary data.</text>
</comment>
<evidence type="ECO:0000313" key="2">
    <source>
        <dbReference type="EMBL" id="NME48961.1"/>
    </source>
</evidence>
<reference evidence="2 3" key="1">
    <citation type="submission" date="2020-04" db="EMBL/GenBank/DDBJ databases">
        <authorList>
            <person name="Hitch T.C.A."/>
            <person name="Wylensek D."/>
            <person name="Clavel T."/>
        </authorList>
    </citation>
    <scope>NUCLEOTIDE SEQUENCE [LARGE SCALE GENOMIC DNA]</scope>
    <source>
        <strain evidence="2 3">WCA-380-WT-3C</strain>
    </source>
</reference>
<protein>
    <recommendedName>
        <fullName evidence="4">DUF2325 domain-containing protein</fullName>
    </recommendedName>
</protein>
<evidence type="ECO:0000313" key="3">
    <source>
        <dbReference type="Proteomes" id="UP000588071"/>
    </source>
</evidence>
<sequence length="484" mass="57570">MKYYIEETNSYYRLPNHIQRTQVSNAIGCMVQWCLGQSHVLKFLKQQIQNPYQYQDKIEFQKILEVFPTLIQDDSAYALTYFLSIIFESNGERYLKFIKRFQHELYLELSRSDMDNQIYVLNTLPDNANSLSEFKLRRRMGFLIFNNIFDPQNEVIAVFPNEDMISRTLQWQYEQITENINVNLKHPNILPKTKRGIKFTGNLTPESILSTDEAIQSKLIVTKNFLRYLQKPAINFDFEPIHGLKYFNNEFDNYWHQFELPFDDSYELLKRQFLFLQPLFEELNQLRTLYHENSSMSLKENIQELEDDLKKSETRLKEYRKDIRSLQNQNQNLEKTLENAYKENAQIDGLRQAKIENEAFIELLQQQIKALSSQVSIQKAETKEDLPQINDIIQKLKAKKILIVSGSNSWNNKMKAVLDAEVLDVNKEWNKEILNVDLIIFNTQINNHRTFYKIKQNIGVQTKIVYVNESTNINRIFYEIEQQL</sequence>